<protein>
    <submittedName>
        <fullName evidence="2">Uncharacterized protein</fullName>
    </submittedName>
</protein>
<dbReference type="EMBL" id="UINC01043954">
    <property type="protein sequence ID" value="SVB48723.1"/>
    <property type="molecule type" value="Genomic_DNA"/>
</dbReference>
<feature type="non-terminal residue" evidence="2">
    <location>
        <position position="1"/>
    </location>
</feature>
<accession>A0A382EFG9</accession>
<feature type="region of interest" description="Disordered" evidence="1">
    <location>
        <begin position="1"/>
        <end position="22"/>
    </location>
</feature>
<name>A0A382EFG9_9ZZZZ</name>
<organism evidence="2">
    <name type="scientific">marine metagenome</name>
    <dbReference type="NCBI Taxonomy" id="408172"/>
    <lineage>
        <taxon>unclassified sequences</taxon>
        <taxon>metagenomes</taxon>
        <taxon>ecological metagenomes</taxon>
    </lineage>
</organism>
<evidence type="ECO:0000256" key="1">
    <source>
        <dbReference type="SAM" id="MobiDB-lite"/>
    </source>
</evidence>
<dbReference type="AlphaFoldDB" id="A0A382EFG9"/>
<gene>
    <name evidence="2" type="ORF">METZ01_LOCUS201577</name>
</gene>
<reference evidence="2" key="1">
    <citation type="submission" date="2018-05" db="EMBL/GenBank/DDBJ databases">
        <authorList>
            <person name="Lanie J.A."/>
            <person name="Ng W.-L."/>
            <person name="Kazmierczak K.M."/>
            <person name="Andrzejewski T.M."/>
            <person name="Davidsen T.M."/>
            <person name="Wayne K.J."/>
            <person name="Tettelin H."/>
            <person name="Glass J.I."/>
            <person name="Rusch D."/>
            <person name="Podicherti R."/>
            <person name="Tsui H.-C.T."/>
            <person name="Winkler M.E."/>
        </authorList>
    </citation>
    <scope>NUCLEOTIDE SEQUENCE</scope>
</reference>
<sequence>VELTSNADKALSGSGETVGDASASQTLSIASGMDKSVSKTILTPSGQHLRLYHKQLIQDLLGQDRLS</sequence>
<evidence type="ECO:0000313" key="2">
    <source>
        <dbReference type="EMBL" id="SVB48723.1"/>
    </source>
</evidence>
<proteinExistence type="predicted"/>